<comment type="similarity">
    <text evidence="3">Belongs to the short-chain dehydrogenases/reductases (SDR) family. SDR65C subfamily.</text>
</comment>
<dbReference type="GO" id="GO:0016491">
    <property type="term" value="F:oxidoreductase activity"/>
    <property type="evidence" value="ECO:0007669"/>
    <property type="project" value="UniProtKB-KW"/>
</dbReference>
<dbReference type="InterPro" id="IPR002347">
    <property type="entry name" value="SDR_fam"/>
</dbReference>
<dbReference type="OMA" id="VHICARS"/>
<dbReference type="InterPro" id="IPR045000">
    <property type="entry name" value="TR"/>
</dbReference>
<evidence type="ECO:0000256" key="1">
    <source>
        <dbReference type="ARBA" id="ARBA00022857"/>
    </source>
</evidence>
<dbReference type="Pfam" id="PF00106">
    <property type="entry name" value="adh_short"/>
    <property type="match status" value="1"/>
</dbReference>
<reference evidence="5" key="1">
    <citation type="journal article" date="2007" name="Nature">
        <title>The grapevine genome sequence suggests ancestral hexaploidization in major angiosperm phyla.</title>
        <authorList>
            <consortium name="The French-Italian Public Consortium for Grapevine Genome Characterization."/>
            <person name="Jaillon O."/>
            <person name="Aury J.-M."/>
            <person name="Noel B."/>
            <person name="Policriti A."/>
            <person name="Clepet C."/>
            <person name="Casagrande A."/>
            <person name="Choisne N."/>
            <person name="Aubourg S."/>
            <person name="Vitulo N."/>
            <person name="Jubin C."/>
            <person name="Vezzi A."/>
            <person name="Legeai F."/>
            <person name="Hugueney P."/>
            <person name="Dasilva C."/>
            <person name="Horner D."/>
            <person name="Mica E."/>
            <person name="Jublot D."/>
            <person name="Poulain J."/>
            <person name="Bruyere C."/>
            <person name="Billault A."/>
            <person name="Segurens B."/>
            <person name="Gouyvenoux M."/>
            <person name="Ugarte E."/>
            <person name="Cattonaro F."/>
            <person name="Anthouard V."/>
            <person name="Vico V."/>
            <person name="Del Fabbro C."/>
            <person name="Alaux M."/>
            <person name="Di Gaspero G."/>
            <person name="Dumas V."/>
            <person name="Felice N."/>
            <person name="Paillard S."/>
            <person name="Juman I."/>
            <person name="Moroldo M."/>
            <person name="Scalabrin S."/>
            <person name="Canaguier A."/>
            <person name="Le Clainche I."/>
            <person name="Malacrida G."/>
            <person name="Durand E."/>
            <person name="Pesole G."/>
            <person name="Laucou V."/>
            <person name="Chatelet P."/>
            <person name="Merdinoglu D."/>
            <person name="Delledonne M."/>
            <person name="Pezzotti M."/>
            <person name="Lecharny A."/>
            <person name="Scarpelli C."/>
            <person name="Artiguenave F."/>
            <person name="Pe M.E."/>
            <person name="Valle G."/>
            <person name="Morgante M."/>
            <person name="Caboche M."/>
            <person name="Adam-Blondon A.-F."/>
            <person name="Weissenbach J."/>
            <person name="Quetier F."/>
            <person name="Wincker P."/>
        </authorList>
    </citation>
    <scope>NUCLEOTIDE SEQUENCE [LARGE SCALE GENOMIC DNA]</scope>
    <source>
        <strain evidence="5">cv. Pinot noir / PN40024</strain>
    </source>
</reference>
<accession>D7SK86</accession>
<organism evidence="4 5">
    <name type="scientific">Vitis vinifera</name>
    <name type="common">Grape</name>
    <dbReference type="NCBI Taxonomy" id="29760"/>
    <lineage>
        <taxon>Eukaryota</taxon>
        <taxon>Viridiplantae</taxon>
        <taxon>Streptophyta</taxon>
        <taxon>Embryophyta</taxon>
        <taxon>Tracheophyta</taxon>
        <taxon>Spermatophyta</taxon>
        <taxon>Magnoliopsida</taxon>
        <taxon>eudicotyledons</taxon>
        <taxon>Gunneridae</taxon>
        <taxon>Pentapetalae</taxon>
        <taxon>rosids</taxon>
        <taxon>Vitales</taxon>
        <taxon>Vitaceae</taxon>
        <taxon>Viteae</taxon>
        <taxon>Vitis</taxon>
    </lineage>
</organism>
<evidence type="ECO:0000313" key="5">
    <source>
        <dbReference type="Proteomes" id="UP000009183"/>
    </source>
</evidence>
<dbReference type="Proteomes" id="UP000009183">
    <property type="component" value="Chromosome 6"/>
</dbReference>
<evidence type="ECO:0000256" key="2">
    <source>
        <dbReference type="ARBA" id="ARBA00023002"/>
    </source>
</evidence>
<proteinExistence type="inferred from homology"/>
<dbReference type="InterPro" id="IPR036291">
    <property type="entry name" value="NAD(P)-bd_dom_sf"/>
</dbReference>
<keyword evidence="2" id="KW-0560">Oxidoreductase</keyword>
<dbReference type="eggNOG" id="KOG0725">
    <property type="taxonomic scope" value="Eukaryota"/>
</dbReference>
<dbReference type="STRING" id="29760.D7SK86"/>
<evidence type="ECO:0008006" key="6">
    <source>
        <dbReference type="Google" id="ProtNLM"/>
    </source>
</evidence>
<dbReference type="Gene3D" id="3.40.50.720">
    <property type="entry name" value="NAD(P)-binding Rossmann-like Domain"/>
    <property type="match status" value="1"/>
</dbReference>
<keyword evidence="5" id="KW-1185">Reference proteome</keyword>
<dbReference type="OrthoDB" id="417891at2759"/>
<evidence type="ECO:0000313" key="4">
    <source>
        <dbReference type="EMBL" id="CBI16062.3"/>
    </source>
</evidence>
<dbReference type="SUPFAM" id="SSF51735">
    <property type="entry name" value="NAD(P)-binding Rossmann-fold domains"/>
    <property type="match status" value="1"/>
</dbReference>
<dbReference type="PaxDb" id="29760-VIT_06s0004g05400.t01"/>
<dbReference type="EMBL" id="FN594951">
    <property type="protein sequence ID" value="CBI16062.3"/>
    <property type="molecule type" value="Genomic_DNA"/>
</dbReference>
<dbReference type="PRINTS" id="PR00081">
    <property type="entry name" value="GDHRDH"/>
</dbReference>
<name>D7SK86_VITVI</name>
<dbReference type="PANTHER" id="PTHR42898">
    <property type="entry name" value="TROPINONE REDUCTASE"/>
    <property type="match status" value="1"/>
</dbReference>
<dbReference type="AlphaFoldDB" id="D7SK86"/>
<sequence length="111" mass="11820">MTALVTGGTKGIGHAIVEELAGLGATIHTCSRKETELNECLKDWKAKGFGVSGSVCDVSSRAQREKLMETVSSVFNGKLNILVNNAAIVIQKPTVEVKAEEFSTIMAINLI</sequence>
<keyword evidence="1" id="KW-0521">NADP</keyword>
<evidence type="ECO:0000256" key="3">
    <source>
        <dbReference type="ARBA" id="ARBA00025714"/>
    </source>
</evidence>
<protein>
    <recommendedName>
        <fullName evidence="6">Tropinone reductase-like</fullName>
    </recommendedName>
</protein>
<dbReference type="HOGENOM" id="CLU_010194_41_2_1"/>
<dbReference type="PANTHER" id="PTHR42898:SF6">
    <property type="entry name" value="NADP-DEPENDENT MANNITOL DEHYDROGENASE"/>
    <property type="match status" value="1"/>
</dbReference>
<dbReference type="InParanoid" id="D7SK86"/>
<gene>
    <name evidence="4" type="ordered locus">VIT_06s0004g05400</name>
</gene>